<feature type="transmembrane region" description="Helical" evidence="5">
    <location>
        <begin position="402"/>
        <end position="423"/>
    </location>
</feature>
<feature type="transmembrane region" description="Helical" evidence="5">
    <location>
        <begin position="105"/>
        <end position="122"/>
    </location>
</feature>
<feature type="transmembrane region" description="Helical" evidence="5">
    <location>
        <begin position="367"/>
        <end position="390"/>
    </location>
</feature>
<evidence type="ECO:0000313" key="8">
    <source>
        <dbReference type="EMBL" id="EIM75872.1"/>
    </source>
</evidence>
<keyword evidence="2 5" id="KW-0812">Transmembrane</keyword>
<dbReference type="PANTHER" id="PTHR22773">
    <property type="entry name" value="NADH DEHYDROGENASE"/>
    <property type="match status" value="1"/>
</dbReference>
<keyword evidence="5" id="KW-1003">Cell membrane</keyword>
<dbReference type="GO" id="GO:0050136">
    <property type="term" value="F:NADH dehydrogenase (quinone) (non-electrogenic) activity"/>
    <property type="evidence" value="ECO:0007669"/>
    <property type="project" value="UniProtKB-UniRule"/>
</dbReference>
<comment type="subunit">
    <text evidence="5">NDH-1 is composed of 14 different subunits. Subunits NuoA, H, J, K, L, M, N constitute the membrane sector of the complex.</text>
</comment>
<feature type="transmembrane region" description="Helical" evidence="5">
    <location>
        <begin position="202"/>
        <end position="227"/>
    </location>
</feature>
<comment type="similarity">
    <text evidence="5">Belongs to the complex I subunit 2 family.</text>
</comment>
<evidence type="ECO:0000256" key="1">
    <source>
        <dbReference type="ARBA" id="ARBA00004127"/>
    </source>
</evidence>
<feature type="transmembrane region" description="Helical" evidence="5">
    <location>
        <begin position="159"/>
        <end position="182"/>
    </location>
</feature>
<reference evidence="8 9" key="1">
    <citation type="journal article" date="2012" name="J. Bacteriol.">
        <title>Genome Sequence of Nitratireductor aquibiodomus Strain RA22.</title>
        <authorList>
            <person name="Singh A."/>
            <person name="Jangir P.K."/>
            <person name="Kumari C."/>
            <person name="Sharma R."/>
        </authorList>
    </citation>
    <scope>NUCLEOTIDE SEQUENCE [LARGE SCALE GENOMIC DNA]</scope>
    <source>
        <strain evidence="8 9">RA22</strain>
    </source>
</reference>
<keyword evidence="8" id="KW-0560">Oxidoreductase</keyword>
<dbReference type="NCBIfam" id="TIGR01770">
    <property type="entry name" value="NDH_I_N"/>
    <property type="match status" value="1"/>
</dbReference>
<dbReference type="OrthoDB" id="9811718at2"/>
<dbReference type="GO" id="GO:0005886">
    <property type="term" value="C:plasma membrane"/>
    <property type="evidence" value="ECO:0007669"/>
    <property type="project" value="UniProtKB-SubCell"/>
</dbReference>
<evidence type="ECO:0000256" key="3">
    <source>
        <dbReference type="ARBA" id="ARBA00022989"/>
    </source>
</evidence>
<comment type="caution">
    <text evidence="8">The sequence shown here is derived from an EMBL/GenBank/DDBJ whole genome shotgun (WGS) entry which is preliminary data.</text>
</comment>
<comment type="catalytic activity">
    <reaction evidence="5">
        <text>a quinone + NADH + 5 H(+)(in) = a quinol + NAD(+) + 4 H(+)(out)</text>
        <dbReference type="Rhea" id="RHEA:57888"/>
        <dbReference type="ChEBI" id="CHEBI:15378"/>
        <dbReference type="ChEBI" id="CHEBI:24646"/>
        <dbReference type="ChEBI" id="CHEBI:57540"/>
        <dbReference type="ChEBI" id="CHEBI:57945"/>
        <dbReference type="ChEBI" id="CHEBI:132124"/>
    </reaction>
</comment>
<keyword evidence="3 5" id="KW-1133">Transmembrane helix</keyword>
<gene>
    <name evidence="5" type="primary">nuoN</name>
    <name evidence="8" type="ORF">A33O_06912</name>
</gene>
<feature type="transmembrane region" description="Helical" evidence="5">
    <location>
        <begin position="40"/>
        <end position="60"/>
    </location>
</feature>
<keyword evidence="5" id="KW-0520">NAD</keyword>
<dbReference type="InterPro" id="IPR010096">
    <property type="entry name" value="NADH-Q_OxRdtase_suN/2"/>
</dbReference>
<feature type="transmembrane region" description="Helical" evidence="5">
    <location>
        <begin position="327"/>
        <end position="346"/>
    </location>
</feature>
<evidence type="ECO:0000313" key="9">
    <source>
        <dbReference type="Proteomes" id="UP000004622"/>
    </source>
</evidence>
<dbReference type="InterPro" id="IPR001750">
    <property type="entry name" value="ND/Mrp_TM"/>
</dbReference>
<feature type="transmembrane region" description="Helical" evidence="5">
    <location>
        <begin position="80"/>
        <end position="98"/>
    </location>
</feature>
<feature type="transmembrane region" description="Helical" evidence="5">
    <location>
        <begin position="270"/>
        <end position="291"/>
    </location>
</feature>
<dbReference type="STRING" id="204799.GCA_001696575_03426"/>
<evidence type="ECO:0000256" key="4">
    <source>
        <dbReference type="ARBA" id="ARBA00023136"/>
    </source>
</evidence>
<proteinExistence type="inferred from homology"/>
<keyword evidence="5 8" id="KW-0830">Ubiquinone</keyword>
<keyword evidence="4 5" id="KW-0472">Membrane</keyword>
<dbReference type="GO" id="GO:0042773">
    <property type="term" value="P:ATP synthesis coupled electron transport"/>
    <property type="evidence" value="ECO:0007669"/>
    <property type="project" value="InterPro"/>
</dbReference>
<sequence length="478" mass="50645">MTPDLTISLILATPELILAVGAMALLMVGVFSGPRANSTVTGLAVALLVAVIALMVIFPADGRAFGGAFVSDAFARFMKILTLVGSVVTLVMSVGFAKAEKFDKFEFPVLIMLATLGMMLMISANDMIALYLGLELQSLALYVVAAINRDSARSTEAGLKYFVLGALSSGMMLYGISLVYGYTGNTGFDVIAATLTGAERQLGLVFGLVFVLAGLAFKISAVPFHMWTPDVYEGAPTPVTAFFAAAPKMAAMALLVRVTMGAFEPIASDWQQIIVFVAIASMILGAFAAIGQRNIKRLMAYSSIGHVGYALVGLAANSEAGVKGVAIYMLIYLAMTLGTFAVILAMRRNDANVEQIDDLAGLSSTNPMMATIMTILMFSLAGIPPLAGFWGKWYVFLAAIDAKLYALAVIGVVSSVVGAFYYLRVIKIMWFDESAGGFQPMAGELRFVMLLSGAFVLLYVLIGGPVGRFAEAAAKTFF</sequence>
<dbReference type="PATRIC" id="fig|1189611.3.peg.1411"/>
<organism evidence="8 9">
    <name type="scientific">Nitratireductor aquibiodomus RA22</name>
    <dbReference type="NCBI Taxonomy" id="1189611"/>
    <lineage>
        <taxon>Bacteria</taxon>
        <taxon>Pseudomonadati</taxon>
        <taxon>Pseudomonadota</taxon>
        <taxon>Alphaproteobacteria</taxon>
        <taxon>Hyphomicrobiales</taxon>
        <taxon>Phyllobacteriaceae</taxon>
        <taxon>Nitratireductor</taxon>
    </lineage>
</organism>
<keyword evidence="5" id="KW-0813">Transport</keyword>
<dbReference type="Proteomes" id="UP000004622">
    <property type="component" value="Unassembled WGS sequence"/>
</dbReference>
<evidence type="ECO:0000256" key="5">
    <source>
        <dbReference type="HAMAP-Rule" id="MF_00445"/>
    </source>
</evidence>
<dbReference type="EMBL" id="AJXZ01000015">
    <property type="protein sequence ID" value="EIM75872.1"/>
    <property type="molecule type" value="Genomic_DNA"/>
</dbReference>
<evidence type="ECO:0000259" key="7">
    <source>
        <dbReference type="Pfam" id="PF00361"/>
    </source>
</evidence>
<dbReference type="HAMAP" id="MF_00445">
    <property type="entry name" value="NDH1_NuoN_1"/>
    <property type="match status" value="1"/>
</dbReference>
<comment type="function">
    <text evidence="5">NDH-1 shuttles electrons from NADH, via FMN and iron-sulfur (Fe-S) centers, to quinones in the respiratory chain. The immediate electron acceptor for the enzyme in this species is believed to be ubiquinone. Couples the redox reaction to proton translocation (for every two electrons transferred, four hydrogen ions are translocated across the cytoplasmic membrane), and thus conserves the redox energy in a proton gradient.</text>
</comment>
<dbReference type="GO" id="GO:0048038">
    <property type="term" value="F:quinone binding"/>
    <property type="evidence" value="ECO:0007669"/>
    <property type="project" value="UniProtKB-KW"/>
</dbReference>
<feature type="domain" description="NADH:quinone oxidoreductase/Mrp antiporter transmembrane" evidence="7">
    <location>
        <begin position="124"/>
        <end position="417"/>
    </location>
</feature>
<feature type="transmembrane region" description="Helical" evidence="5">
    <location>
        <begin position="444"/>
        <end position="462"/>
    </location>
</feature>
<keyword evidence="5" id="KW-1278">Translocase</keyword>
<dbReference type="GO" id="GO:0012505">
    <property type="term" value="C:endomembrane system"/>
    <property type="evidence" value="ECO:0007669"/>
    <property type="project" value="UniProtKB-SubCell"/>
</dbReference>
<dbReference type="PRINTS" id="PR01434">
    <property type="entry name" value="NADHDHGNASE5"/>
</dbReference>
<protein>
    <recommendedName>
        <fullName evidence="5">NADH-quinone oxidoreductase subunit N</fullName>
        <ecNumber evidence="5">7.1.1.-</ecNumber>
    </recommendedName>
    <alternativeName>
        <fullName evidence="5">NADH dehydrogenase I subunit N</fullName>
    </alternativeName>
    <alternativeName>
        <fullName evidence="5">NDH-1 subunit N</fullName>
    </alternativeName>
</protein>
<evidence type="ECO:0000256" key="6">
    <source>
        <dbReference type="RuleBase" id="RU000320"/>
    </source>
</evidence>
<dbReference type="Pfam" id="PF00361">
    <property type="entry name" value="Proton_antipo_M"/>
    <property type="match status" value="1"/>
</dbReference>
<name>I5C220_9HYPH</name>
<dbReference type="NCBIfam" id="NF004440">
    <property type="entry name" value="PRK05777.1-3"/>
    <property type="match status" value="1"/>
</dbReference>
<dbReference type="GO" id="GO:0008137">
    <property type="term" value="F:NADH dehydrogenase (ubiquinone) activity"/>
    <property type="evidence" value="ECO:0007669"/>
    <property type="project" value="InterPro"/>
</dbReference>
<comment type="subcellular location">
    <subcellularLocation>
        <location evidence="5">Cell membrane</location>
        <topology evidence="5">Multi-pass membrane protein</topology>
    </subcellularLocation>
    <subcellularLocation>
        <location evidence="1">Endomembrane system</location>
        <topology evidence="1">Multi-pass membrane protein</topology>
    </subcellularLocation>
    <subcellularLocation>
        <location evidence="6">Membrane</location>
        <topology evidence="6">Multi-pass membrane protein</topology>
    </subcellularLocation>
</comment>
<dbReference type="AlphaFoldDB" id="I5C220"/>
<dbReference type="RefSeq" id="WP_007007892.1">
    <property type="nucleotide sequence ID" value="NZ_AJXZ01000015.1"/>
</dbReference>
<dbReference type="EC" id="7.1.1.-" evidence="5"/>
<evidence type="ECO:0000256" key="2">
    <source>
        <dbReference type="ARBA" id="ARBA00022692"/>
    </source>
</evidence>
<accession>I5C220</accession>
<feature type="transmembrane region" description="Helical" evidence="5">
    <location>
        <begin position="239"/>
        <end position="258"/>
    </location>
</feature>
<feature type="transmembrane region" description="Helical" evidence="5">
    <location>
        <begin position="6"/>
        <end position="28"/>
    </location>
</feature>
<keyword evidence="5" id="KW-0874">Quinone</keyword>